<dbReference type="AlphaFoldDB" id="A0A220VDA8"/>
<keyword evidence="4 6" id="KW-1133">Transmembrane helix</keyword>
<evidence type="ECO:0000313" key="9">
    <source>
        <dbReference type="Proteomes" id="UP000242175"/>
    </source>
</evidence>
<keyword evidence="3 6" id="KW-0812">Transmembrane</keyword>
<feature type="transmembrane region" description="Helical" evidence="6">
    <location>
        <begin position="12"/>
        <end position="37"/>
    </location>
</feature>
<dbReference type="RefSeq" id="WP_089073235.1">
    <property type="nucleotide sequence ID" value="NZ_CBCSAM010000011.1"/>
</dbReference>
<keyword evidence="2" id="KW-1003">Cell membrane</keyword>
<feature type="domain" description="RDD" evidence="7">
    <location>
        <begin position="12"/>
        <end position="140"/>
    </location>
</feature>
<evidence type="ECO:0000256" key="2">
    <source>
        <dbReference type="ARBA" id="ARBA00022475"/>
    </source>
</evidence>
<evidence type="ECO:0000256" key="4">
    <source>
        <dbReference type="ARBA" id="ARBA00022989"/>
    </source>
</evidence>
<evidence type="ECO:0000259" key="7">
    <source>
        <dbReference type="Pfam" id="PF06271"/>
    </source>
</evidence>
<comment type="subcellular location">
    <subcellularLocation>
        <location evidence="1">Cell membrane</location>
        <topology evidence="1">Multi-pass membrane protein</topology>
    </subcellularLocation>
</comment>
<evidence type="ECO:0000256" key="6">
    <source>
        <dbReference type="SAM" id="Phobius"/>
    </source>
</evidence>
<dbReference type="PANTHER" id="PTHR36115">
    <property type="entry name" value="PROLINE-RICH ANTIGEN HOMOLOG-RELATED"/>
    <property type="match status" value="1"/>
</dbReference>
<dbReference type="EMBL" id="CP022355">
    <property type="protein sequence ID" value="ASK78327.1"/>
    <property type="molecule type" value="Genomic_DNA"/>
</dbReference>
<dbReference type="OrthoDB" id="9793824at2"/>
<keyword evidence="9" id="KW-1185">Reference proteome</keyword>
<feature type="transmembrane region" description="Helical" evidence="6">
    <location>
        <begin position="57"/>
        <end position="80"/>
    </location>
</feature>
<evidence type="ECO:0000256" key="5">
    <source>
        <dbReference type="ARBA" id="ARBA00023136"/>
    </source>
</evidence>
<evidence type="ECO:0000313" key="8">
    <source>
        <dbReference type="EMBL" id="ASK78327.1"/>
    </source>
</evidence>
<organism evidence="8 9">
    <name type="scientific">Paraphotobacterium marinum</name>
    <dbReference type="NCBI Taxonomy" id="1755811"/>
    <lineage>
        <taxon>Bacteria</taxon>
        <taxon>Pseudomonadati</taxon>
        <taxon>Pseudomonadota</taxon>
        <taxon>Gammaproteobacteria</taxon>
        <taxon>Vibrionales</taxon>
        <taxon>Vibrionaceae</taxon>
        <taxon>Paraphotobacterium</taxon>
    </lineage>
</organism>
<accession>A0A220VDA8</accession>
<dbReference type="KEGG" id="pmai:CF386_04505"/>
<dbReference type="Proteomes" id="UP000242175">
    <property type="component" value="Chromosome large"/>
</dbReference>
<protein>
    <recommendedName>
        <fullName evidence="7">RDD domain-containing protein</fullName>
    </recommendedName>
</protein>
<dbReference type="InterPro" id="IPR051791">
    <property type="entry name" value="Pra-immunoreactive"/>
</dbReference>
<dbReference type="PANTHER" id="PTHR36115:SF10">
    <property type="entry name" value="RDD DOMAIN-CONTAINING PROTEIN"/>
    <property type="match status" value="1"/>
</dbReference>
<evidence type="ECO:0000256" key="3">
    <source>
        <dbReference type="ARBA" id="ARBA00022692"/>
    </source>
</evidence>
<reference evidence="8 9" key="1">
    <citation type="journal article" date="2016" name="Int. J. Syst. Evol. Microbiol.">
        <title>Paraphotobacterium marinum gen. nov., sp. nov., a member of the family Vibrionaceae, isolated from surface seawater.</title>
        <authorList>
            <person name="Huang Z."/>
            <person name="Dong C."/>
            <person name="Shao Z."/>
        </authorList>
    </citation>
    <scope>NUCLEOTIDE SEQUENCE [LARGE SCALE GENOMIC DNA]</scope>
    <source>
        <strain evidence="8 9">NSCS20N07D</strain>
    </source>
</reference>
<dbReference type="Pfam" id="PF06271">
    <property type="entry name" value="RDD"/>
    <property type="match status" value="1"/>
</dbReference>
<name>A0A220VDA8_9GAMM</name>
<proteinExistence type="predicted"/>
<sequence length="149" mass="17696">MKNKITLFYKLIIAFVYDLILITSLICFFTFVYLIILNNFINISQNIEISNVIKNNLFLNFILYSIIIITPVTYYLIFMIKRRQTIGMRAFNLYLKHQKNDRKITIIHLMTRLIFSIFNCGVLLILFTKKNLSLQDKLSNTKIIENEIT</sequence>
<keyword evidence="5 6" id="KW-0472">Membrane</keyword>
<evidence type="ECO:0000256" key="1">
    <source>
        <dbReference type="ARBA" id="ARBA00004651"/>
    </source>
</evidence>
<dbReference type="InterPro" id="IPR010432">
    <property type="entry name" value="RDD"/>
</dbReference>
<feature type="transmembrane region" description="Helical" evidence="6">
    <location>
        <begin position="106"/>
        <end position="127"/>
    </location>
</feature>
<dbReference type="GO" id="GO:0005886">
    <property type="term" value="C:plasma membrane"/>
    <property type="evidence" value="ECO:0007669"/>
    <property type="project" value="UniProtKB-SubCell"/>
</dbReference>
<gene>
    <name evidence="8" type="ORF">CF386_04505</name>
</gene>